<evidence type="ECO:0000313" key="1">
    <source>
        <dbReference type="EMBL" id="JAG20338.1"/>
    </source>
</evidence>
<feature type="non-terminal residue" evidence="1">
    <location>
        <position position="1"/>
    </location>
</feature>
<dbReference type="EMBL" id="GBHO01023266">
    <property type="protein sequence ID" value="JAG20338.1"/>
    <property type="molecule type" value="Transcribed_RNA"/>
</dbReference>
<sequence>TACFFRDFLVLLRDLNTVEMPKVTTRVKIVCDILGEAKMCADNVLPTQGDVLRHYLFIFGKLKKEIKKDPPSEPIISEVDEYIRKIWDKASLPMVSQTRSTVKIKSLHDEYQKLKKYPMKQHNSASYRSKRASFLDKCKCLFDISTCKCPSLRSCSCERTKKVPNEEKYFFRGPTHSEKNGYRRS</sequence>
<name>A0A0A9XNC3_LYGHE</name>
<reference evidence="1" key="1">
    <citation type="journal article" date="2014" name="PLoS ONE">
        <title>Transcriptome-Based Identification of ABC Transporters in the Western Tarnished Plant Bug Lygus hesperus.</title>
        <authorList>
            <person name="Hull J.J."/>
            <person name="Chaney K."/>
            <person name="Geib S.M."/>
            <person name="Fabrick J.A."/>
            <person name="Brent C.S."/>
            <person name="Walsh D."/>
            <person name="Lavine L.C."/>
        </authorList>
    </citation>
    <scope>NUCLEOTIDE SEQUENCE</scope>
</reference>
<protein>
    <submittedName>
        <fullName evidence="1">Sodium/myo-inositol cotransporter 2</fullName>
    </submittedName>
</protein>
<proteinExistence type="predicted"/>
<reference evidence="1" key="2">
    <citation type="submission" date="2014-07" db="EMBL/GenBank/DDBJ databases">
        <authorList>
            <person name="Hull J."/>
        </authorList>
    </citation>
    <scope>NUCLEOTIDE SEQUENCE</scope>
</reference>
<dbReference type="AlphaFoldDB" id="A0A0A9XNC3"/>
<accession>A0A0A9XNC3</accession>
<gene>
    <name evidence="1" type="primary">Slc5a11</name>
    <name evidence="1" type="ORF">CM83_101897</name>
</gene>
<organism evidence="1">
    <name type="scientific">Lygus hesperus</name>
    <name type="common">Western plant bug</name>
    <dbReference type="NCBI Taxonomy" id="30085"/>
    <lineage>
        <taxon>Eukaryota</taxon>
        <taxon>Metazoa</taxon>
        <taxon>Ecdysozoa</taxon>
        <taxon>Arthropoda</taxon>
        <taxon>Hexapoda</taxon>
        <taxon>Insecta</taxon>
        <taxon>Pterygota</taxon>
        <taxon>Neoptera</taxon>
        <taxon>Paraneoptera</taxon>
        <taxon>Hemiptera</taxon>
        <taxon>Heteroptera</taxon>
        <taxon>Panheteroptera</taxon>
        <taxon>Cimicomorpha</taxon>
        <taxon>Miridae</taxon>
        <taxon>Mirini</taxon>
        <taxon>Lygus</taxon>
    </lineage>
</organism>